<accession>A0ACC0D1P2</accession>
<evidence type="ECO:0000313" key="2">
    <source>
        <dbReference type="Proteomes" id="UP001497680"/>
    </source>
</evidence>
<dbReference type="Proteomes" id="UP001497680">
    <property type="component" value="Unassembled WGS sequence"/>
</dbReference>
<protein>
    <submittedName>
        <fullName evidence="1">Glycolate oxidase</fullName>
    </submittedName>
</protein>
<organism evidence="1 2">
    <name type="scientific">Hypoxylon rubiginosum</name>
    <dbReference type="NCBI Taxonomy" id="110542"/>
    <lineage>
        <taxon>Eukaryota</taxon>
        <taxon>Fungi</taxon>
        <taxon>Dikarya</taxon>
        <taxon>Ascomycota</taxon>
        <taxon>Pezizomycotina</taxon>
        <taxon>Sordariomycetes</taxon>
        <taxon>Xylariomycetidae</taxon>
        <taxon>Xylariales</taxon>
        <taxon>Hypoxylaceae</taxon>
        <taxon>Hypoxylon</taxon>
    </lineage>
</organism>
<gene>
    <name evidence="1" type="ORF">F4821DRAFT_278488</name>
</gene>
<proteinExistence type="predicted"/>
<keyword evidence="2" id="KW-1185">Reference proteome</keyword>
<sequence>MNDSTLMIEGSEVSRHNAVQDCWVVIHGKIWDVSDFLEEHPGGINVLLKLAGRDATKSYDAVHDPELVAHTLAPERCRGILKPDSLPRQGEEDVVDMKEKSRERFLPLGAIVNVDDFEKVAQSYLTPTGWAYYSSGAEDELSLTDSRRLFRKIAFRPRVLRRVEPVSAATKILGLESSLPLYISPTGLGRYAYKDAESVIARAAGHEGLIYCMPTTAAHEAVFNARTSSDQPLFFQLYANRDRQKTQVLLRKMEKLGAAAIFLTVDSPVLGRRERDDRVKVADGELLSTGVAKASSAGLLNPLLTWEDVDWIRRDTNIPIVIKGIQTVEDAILAHKHGVHGIVLSNHGGRSLDTAQSPILTLLEIRKHAPHLLSNETRGKFQVFIDGGIRRGTDVLKALALGASAVGVGRPFLYALTAGYGERGVRRLVEMLRTEIETNMALMGAVCIDELVSEMINSERAERDMSRRVKL</sequence>
<name>A0ACC0D1P2_9PEZI</name>
<comment type="caution">
    <text evidence="1">The sequence shown here is derived from an EMBL/GenBank/DDBJ whole genome shotgun (WGS) entry which is preliminary data.</text>
</comment>
<dbReference type="EMBL" id="MU394315">
    <property type="protein sequence ID" value="KAI6086421.1"/>
    <property type="molecule type" value="Genomic_DNA"/>
</dbReference>
<reference evidence="1 2" key="1">
    <citation type="journal article" date="2022" name="New Phytol.">
        <title>Ecological generalism drives hyperdiversity of secondary metabolite gene clusters in xylarialean endophytes.</title>
        <authorList>
            <person name="Franco M.E.E."/>
            <person name="Wisecaver J.H."/>
            <person name="Arnold A.E."/>
            <person name="Ju Y.M."/>
            <person name="Slot J.C."/>
            <person name="Ahrendt S."/>
            <person name="Moore L.P."/>
            <person name="Eastman K.E."/>
            <person name="Scott K."/>
            <person name="Konkel Z."/>
            <person name="Mondo S.J."/>
            <person name="Kuo A."/>
            <person name="Hayes R.D."/>
            <person name="Haridas S."/>
            <person name="Andreopoulos B."/>
            <person name="Riley R."/>
            <person name="LaButti K."/>
            <person name="Pangilinan J."/>
            <person name="Lipzen A."/>
            <person name="Amirebrahimi M."/>
            <person name="Yan J."/>
            <person name="Adam C."/>
            <person name="Keymanesh K."/>
            <person name="Ng V."/>
            <person name="Louie K."/>
            <person name="Northen T."/>
            <person name="Drula E."/>
            <person name="Henrissat B."/>
            <person name="Hsieh H.M."/>
            <person name="Youens-Clark K."/>
            <person name="Lutzoni F."/>
            <person name="Miadlikowska J."/>
            <person name="Eastwood D.C."/>
            <person name="Hamelin R.C."/>
            <person name="Grigoriev I.V."/>
            <person name="U'Ren J.M."/>
        </authorList>
    </citation>
    <scope>NUCLEOTIDE SEQUENCE [LARGE SCALE GENOMIC DNA]</scope>
    <source>
        <strain evidence="1 2">ER1909</strain>
    </source>
</reference>
<evidence type="ECO:0000313" key="1">
    <source>
        <dbReference type="EMBL" id="KAI6086421.1"/>
    </source>
</evidence>